<keyword evidence="1" id="KW-0812">Transmembrane</keyword>
<accession>A0A418NKM2</accession>
<feature type="transmembrane region" description="Helical" evidence="1">
    <location>
        <begin position="6"/>
        <end position="25"/>
    </location>
</feature>
<comment type="caution">
    <text evidence="2">The sequence shown here is derived from an EMBL/GenBank/DDBJ whole genome shotgun (WGS) entry which is preliminary data.</text>
</comment>
<evidence type="ECO:0000313" key="2">
    <source>
        <dbReference type="EMBL" id="RIV79975.1"/>
    </source>
</evidence>
<proteinExistence type="predicted"/>
<keyword evidence="1" id="KW-0472">Membrane</keyword>
<sequence length="85" mass="9291">MTFVAILELGTVIAALSAGLLWLRASRRRIRRVGRDEIFDHADFNRMVVALNRVQILNARAALATAIAALLAGASLVFHLAMFDS</sequence>
<gene>
    <name evidence="2" type="ORF">D2V04_03690</name>
</gene>
<evidence type="ECO:0000256" key="1">
    <source>
        <dbReference type="SAM" id="Phobius"/>
    </source>
</evidence>
<organism evidence="2 3">
    <name type="scientific">Pelagerythrobacter aerophilus</name>
    <dbReference type="NCBI Taxonomy" id="2306995"/>
    <lineage>
        <taxon>Bacteria</taxon>
        <taxon>Pseudomonadati</taxon>
        <taxon>Pseudomonadota</taxon>
        <taxon>Alphaproteobacteria</taxon>
        <taxon>Sphingomonadales</taxon>
        <taxon>Erythrobacteraceae</taxon>
        <taxon>Pelagerythrobacter</taxon>
    </lineage>
</organism>
<feature type="transmembrane region" description="Helical" evidence="1">
    <location>
        <begin position="61"/>
        <end position="82"/>
    </location>
</feature>
<dbReference type="Proteomes" id="UP000285092">
    <property type="component" value="Unassembled WGS sequence"/>
</dbReference>
<dbReference type="AlphaFoldDB" id="A0A418NKM2"/>
<keyword evidence="1" id="KW-1133">Transmembrane helix</keyword>
<protein>
    <submittedName>
        <fullName evidence="2">Uncharacterized protein</fullName>
    </submittedName>
</protein>
<evidence type="ECO:0000313" key="3">
    <source>
        <dbReference type="Proteomes" id="UP000285092"/>
    </source>
</evidence>
<keyword evidence="3" id="KW-1185">Reference proteome</keyword>
<reference evidence="2 3" key="1">
    <citation type="submission" date="2018-08" db="EMBL/GenBank/DDBJ databases">
        <title>Altererythrobacter sp.Ery1 and Ery12, the genome sequencing of novel strains in genus Alterythrobacter.</title>
        <authorList>
            <person name="Cheng H."/>
            <person name="Wu Y.-H."/>
            <person name="Fang C."/>
            <person name="Xu X.-W."/>
        </authorList>
    </citation>
    <scope>NUCLEOTIDE SEQUENCE [LARGE SCALE GENOMIC DNA]</scope>
    <source>
        <strain evidence="2 3">Ery1</strain>
    </source>
</reference>
<dbReference type="EMBL" id="QXFK01000013">
    <property type="protein sequence ID" value="RIV79975.1"/>
    <property type="molecule type" value="Genomic_DNA"/>
</dbReference>
<name>A0A418NKM2_9SPHN</name>